<feature type="transmembrane region" description="Helical" evidence="5">
    <location>
        <begin position="263"/>
        <end position="280"/>
    </location>
</feature>
<sequence length="619" mass="65911">MTTVRYQQDPAKIRRSPLSGRRLQLRHGEGDKRRLTSLQGLSALSLDALSSVAYGPEAAALVLAGAGAAAVALTLPITIAIAVLLLILVFSYRQVIAAHPDGGGSYGVAKEELGRRASLLAAAALVVDYVLTIAVSLAAAAANLASAFPVLRPYLVETCLAGVVLLTVINLFGVSDSARFLMVPMALFVLSVLGVVVVGLARSGPAATVGTPEQIVATEALTVMLLLRAFSSGCSSLTGIEAIANGVPMFRKPRVKRAQRTELMLGVLLATLLVGLAVLIRRDQVVPREGVTILAQLVAGSYGTGWAFYATNVVVALGLGLAANTSFGGLPVLLSLLAKDRRLPSLFALRTERPVYRYGVAAAGLLAALLLIAVDGDTQRLIPMFAIGVFIGFTVSQGGMVKHWRRLRPPAWRRDALLNGTGAVLTSVAALVLLVSKFTEGAWAVAVVIPVLMLLFTRIERYYGEVAAELEIGAVPVRPARPPAAVHPGKKIIIPVTGIDAATERSVSAAMALGGEIVLVSVRFTEESRRSLREDWARWDPGVPLEIIVNPARTVIHPLLDYIRRADESGNWTIVLIPILEPRHFRFRILHNQRGSLLAAALRERSDVPVCLLPFHLGP</sequence>
<dbReference type="PANTHER" id="PTHR47704">
    <property type="entry name" value="POTASSIUM TRANSPORTER KIMA"/>
    <property type="match status" value="1"/>
</dbReference>
<evidence type="ECO:0000256" key="3">
    <source>
        <dbReference type="ARBA" id="ARBA00022989"/>
    </source>
</evidence>
<comment type="caution">
    <text evidence="6">The sequence shown here is derived from an EMBL/GenBank/DDBJ whole genome shotgun (WGS) entry which is preliminary data.</text>
</comment>
<dbReference type="PANTHER" id="PTHR47704:SF1">
    <property type="entry name" value="POTASSIUM TRANSPORTER KIMA"/>
    <property type="match status" value="1"/>
</dbReference>
<keyword evidence="3 5" id="KW-1133">Transmembrane helix</keyword>
<dbReference type="Proteomes" id="UP001144036">
    <property type="component" value="Unassembled WGS sequence"/>
</dbReference>
<accession>A0ABT4S4U1</accession>
<evidence type="ECO:0000256" key="1">
    <source>
        <dbReference type="ARBA" id="ARBA00004141"/>
    </source>
</evidence>
<feature type="transmembrane region" description="Helical" evidence="5">
    <location>
        <begin position="355"/>
        <end position="374"/>
    </location>
</feature>
<feature type="transmembrane region" description="Helical" evidence="5">
    <location>
        <begin position="221"/>
        <end position="243"/>
    </location>
</feature>
<feature type="transmembrane region" description="Helical" evidence="5">
    <location>
        <begin position="180"/>
        <end position="201"/>
    </location>
</feature>
<evidence type="ECO:0000256" key="4">
    <source>
        <dbReference type="ARBA" id="ARBA00023136"/>
    </source>
</evidence>
<evidence type="ECO:0000256" key="2">
    <source>
        <dbReference type="ARBA" id="ARBA00022692"/>
    </source>
</evidence>
<feature type="transmembrane region" description="Helical" evidence="5">
    <location>
        <begin position="416"/>
        <end position="435"/>
    </location>
</feature>
<dbReference type="EMBL" id="JAPNNL010000004">
    <property type="protein sequence ID" value="MDA0632181.1"/>
    <property type="molecule type" value="Genomic_DNA"/>
</dbReference>
<reference evidence="6" key="1">
    <citation type="submission" date="2022-11" db="EMBL/GenBank/DDBJ databases">
        <title>Nonomuraea corallina sp. nov., a new species of the genus Nonomuraea isolated from sea side sediment in Thai sea.</title>
        <authorList>
            <person name="Ngamcharungchit C."/>
            <person name="Matsumoto A."/>
            <person name="Suriyachadkun C."/>
            <person name="Panbangred W."/>
            <person name="Inahashi Y."/>
            <person name="Intra B."/>
        </authorList>
    </citation>
    <scope>NUCLEOTIDE SEQUENCE</scope>
    <source>
        <strain evidence="6">MCN248</strain>
    </source>
</reference>
<dbReference type="Pfam" id="PF13520">
    <property type="entry name" value="AA_permease_2"/>
    <property type="match status" value="1"/>
</dbReference>
<keyword evidence="7" id="KW-1185">Reference proteome</keyword>
<keyword evidence="2 5" id="KW-0812">Transmembrane</keyword>
<dbReference type="Gene3D" id="1.20.1740.10">
    <property type="entry name" value="Amino acid/polyamine transporter I"/>
    <property type="match status" value="1"/>
</dbReference>
<protein>
    <submittedName>
        <fullName evidence="6">APC family permease</fullName>
    </submittedName>
</protein>
<dbReference type="InterPro" id="IPR053153">
    <property type="entry name" value="APC_K+_Transporter"/>
</dbReference>
<evidence type="ECO:0000256" key="5">
    <source>
        <dbReference type="SAM" id="Phobius"/>
    </source>
</evidence>
<keyword evidence="4 5" id="KW-0472">Membrane</keyword>
<organism evidence="6 7">
    <name type="scientific">Nonomuraea corallina</name>
    <dbReference type="NCBI Taxonomy" id="2989783"/>
    <lineage>
        <taxon>Bacteria</taxon>
        <taxon>Bacillati</taxon>
        <taxon>Actinomycetota</taxon>
        <taxon>Actinomycetes</taxon>
        <taxon>Streptosporangiales</taxon>
        <taxon>Streptosporangiaceae</taxon>
        <taxon>Nonomuraea</taxon>
    </lineage>
</organism>
<feature type="transmembrane region" description="Helical" evidence="5">
    <location>
        <begin position="306"/>
        <end position="334"/>
    </location>
</feature>
<evidence type="ECO:0000313" key="6">
    <source>
        <dbReference type="EMBL" id="MDA0632181.1"/>
    </source>
</evidence>
<feature type="transmembrane region" description="Helical" evidence="5">
    <location>
        <begin position="119"/>
        <end position="142"/>
    </location>
</feature>
<gene>
    <name evidence="6" type="ORF">OUY22_02040</name>
</gene>
<feature type="transmembrane region" description="Helical" evidence="5">
    <location>
        <begin position="154"/>
        <end position="173"/>
    </location>
</feature>
<feature type="transmembrane region" description="Helical" evidence="5">
    <location>
        <begin position="380"/>
        <end position="404"/>
    </location>
</feature>
<feature type="transmembrane region" description="Helical" evidence="5">
    <location>
        <begin position="441"/>
        <end position="459"/>
    </location>
</feature>
<feature type="transmembrane region" description="Helical" evidence="5">
    <location>
        <begin position="60"/>
        <end position="90"/>
    </location>
</feature>
<proteinExistence type="predicted"/>
<dbReference type="InterPro" id="IPR002293">
    <property type="entry name" value="AA/rel_permease1"/>
</dbReference>
<name>A0ABT4S4U1_9ACTN</name>
<evidence type="ECO:0000313" key="7">
    <source>
        <dbReference type="Proteomes" id="UP001144036"/>
    </source>
</evidence>
<dbReference type="RefSeq" id="WP_270152961.1">
    <property type="nucleotide sequence ID" value="NZ_JAPNNL010000004.1"/>
</dbReference>
<comment type="subcellular location">
    <subcellularLocation>
        <location evidence="1">Membrane</location>
        <topology evidence="1">Multi-pass membrane protein</topology>
    </subcellularLocation>
</comment>